<keyword evidence="2" id="KW-0863">Zinc-finger</keyword>
<proteinExistence type="predicted"/>
<dbReference type="Gene3D" id="1.20.120.910">
    <property type="entry name" value="DksA, coiled-coil domain"/>
    <property type="match status" value="1"/>
</dbReference>
<accession>A0A940SK32</accession>
<reference evidence="6" key="1">
    <citation type="submission" date="2021-04" db="EMBL/GenBank/DDBJ databases">
        <title>Genome seq and assembly of Bacillus sp.</title>
        <authorList>
            <person name="Chhetri G."/>
        </authorList>
    </citation>
    <scope>NUCLEOTIDE SEQUENCE</scope>
    <source>
        <strain evidence="6">RG28</strain>
    </source>
</reference>
<dbReference type="GO" id="GO:0008270">
    <property type="term" value="F:zinc ion binding"/>
    <property type="evidence" value="ECO:0007669"/>
    <property type="project" value="UniProtKB-KW"/>
</dbReference>
<dbReference type="AlphaFoldDB" id="A0A940SK32"/>
<dbReference type="Proteomes" id="UP000682134">
    <property type="component" value="Unassembled WGS sequence"/>
</dbReference>
<dbReference type="PROSITE" id="PS51128">
    <property type="entry name" value="ZF_DKSA_2"/>
    <property type="match status" value="1"/>
</dbReference>
<dbReference type="InterPro" id="IPR000962">
    <property type="entry name" value="Znf_DskA_TraR"/>
</dbReference>
<feature type="zinc finger region" description="dksA C4-type" evidence="4">
    <location>
        <begin position="77"/>
        <end position="101"/>
    </location>
</feature>
<evidence type="ECO:0000313" key="7">
    <source>
        <dbReference type="Proteomes" id="UP000682134"/>
    </source>
</evidence>
<evidence type="ECO:0000313" key="6">
    <source>
        <dbReference type="EMBL" id="MBP0724833.1"/>
    </source>
</evidence>
<sequence length="108" mass="12703">MNFQFAEIKHELEVIKNELLHRLQIDLLTNQYETFSNELSDYDSPNKQKIVIDAIHNDLFDVEVALKKINDGNYGYCEVTGQPIPLNKLRILPTGRTIYDFSFVREHY</sequence>
<organism evidence="6 7">
    <name type="scientific">Gottfriedia endophytica</name>
    <dbReference type="NCBI Taxonomy" id="2820819"/>
    <lineage>
        <taxon>Bacteria</taxon>
        <taxon>Bacillati</taxon>
        <taxon>Bacillota</taxon>
        <taxon>Bacilli</taxon>
        <taxon>Bacillales</taxon>
        <taxon>Bacillaceae</taxon>
        <taxon>Gottfriedia</taxon>
    </lineage>
</organism>
<dbReference type="EMBL" id="JAGIYQ010000003">
    <property type="protein sequence ID" value="MBP0724833.1"/>
    <property type="molecule type" value="Genomic_DNA"/>
</dbReference>
<keyword evidence="1" id="KW-0479">Metal-binding</keyword>
<dbReference type="Pfam" id="PF01258">
    <property type="entry name" value="zf-dskA_traR"/>
    <property type="match status" value="1"/>
</dbReference>
<evidence type="ECO:0000256" key="1">
    <source>
        <dbReference type="ARBA" id="ARBA00022723"/>
    </source>
</evidence>
<feature type="domain" description="Zinc finger DksA/TraR C4-type" evidence="5">
    <location>
        <begin position="72"/>
        <end position="94"/>
    </location>
</feature>
<dbReference type="PANTHER" id="PTHR33823">
    <property type="entry name" value="RNA POLYMERASE-BINDING TRANSCRIPTION FACTOR DKSA-RELATED"/>
    <property type="match status" value="1"/>
</dbReference>
<evidence type="ECO:0000256" key="2">
    <source>
        <dbReference type="ARBA" id="ARBA00022771"/>
    </source>
</evidence>
<protein>
    <submittedName>
        <fullName evidence="6">TraR/DksA C4-type zinc finger protein</fullName>
    </submittedName>
</protein>
<gene>
    <name evidence="6" type="ORF">J5Y03_06465</name>
</gene>
<keyword evidence="7" id="KW-1185">Reference proteome</keyword>
<name>A0A940SK32_9BACI</name>
<comment type="caution">
    <text evidence="6">The sequence shown here is derived from an EMBL/GenBank/DDBJ whole genome shotgun (WGS) entry which is preliminary data.</text>
</comment>
<evidence type="ECO:0000259" key="5">
    <source>
        <dbReference type="Pfam" id="PF01258"/>
    </source>
</evidence>
<dbReference type="PANTHER" id="PTHR33823:SF5">
    <property type="entry name" value="DNAK SUPPRESSOR PROTEIN"/>
    <property type="match status" value="1"/>
</dbReference>
<evidence type="ECO:0000256" key="3">
    <source>
        <dbReference type="ARBA" id="ARBA00022833"/>
    </source>
</evidence>
<dbReference type="RefSeq" id="WP_209403744.1">
    <property type="nucleotide sequence ID" value="NZ_JAGIYQ010000003.1"/>
</dbReference>
<evidence type="ECO:0000256" key="4">
    <source>
        <dbReference type="PROSITE-ProRule" id="PRU00510"/>
    </source>
</evidence>
<keyword evidence="3" id="KW-0862">Zinc</keyword>